<reference evidence="1 2" key="1">
    <citation type="submission" date="2017-03" db="EMBL/GenBank/DDBJ databases">
        <title>Genome Survey of Euroglyphus maynei.</title>
        <authorList>
            <person name="Arlian L.G."/>
            <person name="Morgan M.S."/>
            <person name="Rider S.D."/>
        </authorList>
    </citation>
    <scope>NUCLEOTIDE SEQUENCE [LARGE SCALE GENOMIC DNA]</scope>
    <source>
        <strain evidence="1">Arlian Lab</strain>
        <tissue evidence="1">Whole body</tissue>
    </source>
</reference>
<feature type="non-terminal residue" evidence="1">
    <location>
        <position position="1"/>
    </location>
</feature>
<name>A0A1Y3B4Q6_EURMA</name>
<dbReference type="EMBL" id="MUJZ01040144">
    <property type="protein sequence ID" value="OTF75832.1"/>
    <property type="molecule type" value="Genomic_DNA"/>
</dbReference>
<organism evidence="1 2">
    <name type="scientific">Euroglyphus maynei</name>
    <name type="common">Mayne's house dust mite</name>
    <dbReference type="NCBI Taxonomy" id="6958"/>
    <lineage>
        <taxon>Eukaryota</taxon>
        <taxon>Metazoa</taxon>
        <taxon>Ecdysozoa</taxon>
        <taxon>Arthropoda</taxon>
        <taxon>Chelicerata</taxon>
        <taxon>Arachnida</taxon>
        <taxon>Acari</taxon>
        <taxon>Acariformes</taxon>
        <taxon>Sarcoptiformes</taxon>
        <taxon>Astigmata</taxon>
        <taxon>Psoroptidia</taxon>
        <taxon>Analgoidea</taxon>
        <taxon>Pyroglyphidae</taxon>
        <taxon>Pyroglyphinae</taxon>
        <taxon>Euroglyphus</taxon>
    </lineage>
</organism>
<dbReference type="AlphaFoldDB" id="A0A1Y3B4Q6"/>
<evidence type="ECO:0000313" key="2">
    <source>
        <dbReference type="Proteomes" id="UP000194236"/>
    </source>
</evidence>
<accession>A0A1Y3B4Q6</accession>
<comment type="caution">
    <text evidence="1">The sequence shown here is derived from an EMBL/GenBank/DDBJ whole genome shotgun (WGS) entry which is preliminary data.</text>
</comment>
<protein>
    <submittedName>
        <fullName evidence="1">Uncharacterized protein</fullName>
    </submittedName>
</protein>
<evidence type="ECO:0000313" key="1">
    <source>
        <dbReference type="EMBL" id="OTF75832.1"/>
    </source>
</evidence>
<proteinExistence type="predicted"/>
<dbReference type="Proteomes" id="UP000194236">
    <property type="component" value="Unassembled WGS sequence"/>
</dbReference>
<keyword evidence="2" id="KW-1185">Reference proteome</keyword>
<gene>
    <name evidence="1" type="ORF">BLA29_007647</name>
</gene>
<sequence length="268" mass="31725">VRLPRTLTIDGRLTRYQSQQSQWQSRFYNTTDFGTQREYGEQFVHVFPLSDRHFVLLTTERLYFFHSPIRKCQLPSEEIWDNDDDHGGTGEFRNQQDLILMNCPIQQLQIIQLDSFYECNHHRMMLQDGEYFLKTQSCCTDLTSMIGTQMDDSSTTTSSTTIICHFIEFRQTPMKSMSNRMSPVHGGQQSQPILLHSSLRRNSNQEDYYNHGGKHGRQQQQNFEYPSQLNPCYCYCDSTQMIQRIIQLIHEAKHLQEERKFEVSNLWI</sequence>